<reference evidence="10" key="1">
    <citation type="submission" date="2023-03" db="EMBL/GenBank/DDBJ databases">
        <title>Massive genome expansion in bonnet fungi (Mycena s.s.) driven by repeated elements and novel gene families across ecological guilds.</title>
        <authorList>
            <consortium name="Lawrence Berkeley National Laboratory"/>
            <person name="Harder C.B."/>
            <person name="Miyauchi S."/>
            <person name="Viragh M."/>
            <person name="Kuo A."/>
            <person name="Thoen E."/>
            <person name="Andreopoulos B."/>
            <person name="Lu D."/>
            <person name="Skrede I."/>
            <person name="Drula E."/>
            <person name="Henrissat B."/>
            <person name="Morin E."/>
            <person name="Kohler A."/>
            <person name="Barry K."/>
            <person name="LaButti K."/>
            <person name="Morin E."/>
            <person name="Salamov A."/>
            <person name="Lipzen A."/>
            <person name="Mereny Z."/>
            <person name="Hegedus B."/>
            <person name="Baldrian P."/>
            <person name="Stursova M."/>
            <person name="Weitz H."/>
            <person name="Taylor A."/>
            <person name="Grigoriev I.V."/>
            <person name="Nagy L.G."/>
            <person name="Martin F."/>
            <person name="Kauserud H."/>
        </authorList>
    </citation>
    <scope>NUCLEOTIDE SEQUENCE</scope>
    <source>
        <strain evidence="10">CBHHK200</strain>
    </source>
</reference>
<dbReference type="GO" id="GO:0000287">
    <property type="term" value="F:magnesium ion binding"/>
    <property type="evidence" value="ECO:0007669"/>
    <property type="project" value="TreeGrafter"/>
</dbReference>
<feature type="compositionally biased region" description="Pro residues" evidence="8">
    <location>
        <begin position="25"/>
        <end position="44"/>
    </location>
</feature>
<evidence type="ECO:0000256" key="3">
    <source>
        <dbReference type="ARBA" id="ARBA00022448"/>
    </source>
</evidence>
<feature type="compositionally biased region" description="Pro residues" evidence="8">
    <location>
        <begin position="221"/>
        <end position="230"/>
    </location>
</feature>
<evidence type="ECO:0000256" key="4">
    <source>
        <dbReference type="ARBA" id="ARBA00022475"/>
    </source>
</evidence>
<dbReference type="AlphaFoldDB" id="A0AAD6SV72"/>
<protein>
    <submittedName>
        <fullName evidence="10">Magnesium transporter</fullName>
    </submittedName>
</protein>
<dbReference type="Gene3D" id="3.30.460.20">
    <property type="entry name" value="CorA soluble domain-like"/>
    <property type="match status" value="1"/>
</dbReference>
<dbReference type="GO" id="GO:0005886">
    <property type="term" value="C:plasma membrane"/>
    <property type="evidence" value="ECO:0007669"/>
    <property type="project" value="UniProtKB-SubCell"/>
</dbReference>
<dbReference type="InterPro" id="IPR045863">
    <property type="entry name" value="CorA_TM1_TM2"/>
</dbReference>
<dbReference type="GO" id="GO:0015087">
    <property type="term" value="F:cobalt ion transmembrane transporter activity"/>
    <property type="evidence" value="ECO:0007669"/>
    <property type="project" value="TreeGrafter"/>
</dbReference>
<evidence type="ECO:0000256" key="6">
    <source>
        <dbReference type="ARBA" id="ARBA00022989"/>
    </source>
</evidence>
<dbReference type="EMBL" id="JARJCM010000073">
    <property type="protein sequence ID" value="KAJ7032382.1"/>
    <property type="molecule type" value="Genomic_DNA"/>
</dbReference>
<comment type="subcellular location">
    <subcellularLocation>
        <location evidence="1">Cell membrane</location>
        <topology evidence="1">Multi-pass membrane protein</topology>
    </subcellularLocation>
</comment>
<keyword evidence="5 9" id="KW-0812">Transmembrane</keyword>
<evidence type="ECO:0000256" key="7">
    <source>
        <dbReference type="ARBA" id="ARBA00023136"/>
    </source>
</evidence>
<dbReference type="InterPro" id="IPR002523">
    <property type="entry name" value="MgTranspt_CorA/ZnTranspt_ZntB"/>
</dbReference>
<dbReference type="Proteomes" id="UP001218188">
    <property type="component" value="Unassembled WGS sequence"/>
</dbReference>
<feature type="compositionally biased region" description="Low complexity" evidence="8">
    <location>
        <begin position="248"/>
        <end position="259"/>
    </location>
</feature>
<feature type="transmembrane region" description="Helical" evidence="9">
    <location>
        <begin position="524"/>
        <end position="543"/>
    </location>
</feature>
<keyword evidence="7 9" id="KW-0472">Membrane</keyword>
<evidence type="ECO:0000313" key="10">
    <source>
        <dbReference type="EMBL" id="KAJ7032382.1"/>
    </source>
</evidence>
<evidence type="ECO:0000256" key="8">
    <source>
        <dbReference type="SAM" id="MobiDB-lite"/>
    </source>
</evidence>
<name>A0AAD6SV72_9AGAR</name>
<dbReference type="GO" id="GO:0015095">
    <property type="term" value="F:magnesium ion transmembrane transporter activity"/>
    <property type="evidence" value="ECO:0007669"/>
    <property type="project" value="TreeGrafter"/>
</dbReference>
<proteinExistence type="inferred from homology"/>
<feature type="region of interest" description="Disordered" evidence="8">
    <location>
        <begin position="215"/>
        <end position="273"/>
    </location>
</feature>
<dbReference type="PANTHER" id="PTHR46494">
    <property type="entry name" value="CORA FAMILY METAL ION TRANSPORTER (EUROFUNG)"/>
    <property type="match status" value="1"/>
</dbReference>
<evidence type="ECO:0000256" key="2">
    <source>
        <dbReference type="ARBA" id="ARBA00009765"/>
    </source>
</evidence>
<dbReference type="InterPro" id="IPR045861">
    <property type="entry name" value="CorA_cytoplasmic_dom"/>
</dbReference>
<dbReference type="GO" id="GO:0050897">
    <property type="term" value="F:cobalt ion binding"/>
    <property type="evidence" value="ECO:0007669"/>
    <property type="project" value="TreeGrafter"/>
</dbReference>
<comment type="similarity">
    <text evidence="2">Belongs to the CorA metal ion transporter (MIT) (TC 1.A.35) family.</text>
</comment>
<keyword evidence="11" id="KW-1185">Reference proteome</keyword>
<comment type="caution">
    <text evidence="10">The sequence shown here is derived from an EMBL/GenBank/DDBJ whole genome shotgun (WGS) entry which is preliminary data.</text>
</comment>
<dbReference type="SUPFAM" id="SSF144083">
    <property type="entry name" value="Magnesium transport protein CorA, transmembrane region"/>
    <property type="match status" value="1"/>
</dbReference>
<keyword evidence="3" id="KW-0813">Transport</keyword>
<feature type="transmembrane region" description="Helical" evidence="9">
    <location>
        <begin position="489"/>
        <end position="508"/>
    </location>
</feature>
<keyword evidence="4" id="KW-1003">Cell membrane</keyword>
<evidence type="ECO:0000256" key="5">
    <source>
        <dbReference type="ARBA" id="ARBA00022692"/>
    </source>
</evidence>
<organism evidence="10 11">
    <name type="scientific">Mycena alexandri</name>
    <dbReference type="NCBI Taxonomy" id="1745969"/>
    <lineage>
        <taxon>Eukaryota</taxon>
        <taxon>Fungi</taxon>
        <taxon>Dikarya</taxon>
        <taxon>Basidiomycota</taxon>
        <taxon>Agaricomycotina</taxon>
        <taxon>Agaricomycetes</taxon>
        <taxon>Agaricomycetidae</taxon>
        <taxon>Agaricales</taxon>
        <taxon>Marasmiineae</taxon>
        <taxon>Mycenaceae</taxon>
        <taxon>Mycena</taxon>
    </lineage>
</organism>
<sequence length="569" mass="63988">MPRENSFSDSDGRSLTPDLEDQANPYPPTSPNYPSSPLPNPPNLYTPRTRESVRSLARSANPHPPIDRFRHAVRKVIALHRGAAVMTRRAAGAEPGIDPRSAAADLQFEGVQQECVIEVADYSAVRTSFGRMTNREFIELMNDPTASKREPWVKVRWINIAGLSWDVVKAVSIKYDLHPLALEDVFHSHSRARSKADYYARHLFLRVLCHELGDQDQDPRPTLPPRPQPPTRADSDDEKRSARRRRNPPSSSAQHSASSLNIPQMRAAADTATEQRRIQDAALAALKSGERVNVNVVPMCIFLFRDGTVISIHSTPSLRITEPITNRLRQFDTGLRTSADASLLVQSLLALVADNALEVVNAYQEKIKKFERSVMVRPSIETVRNLHILSADLILHRRTLAPIKTVVYGLRRYDLDRAAAFLDPSAKDDESIKVAGFMSHATQIYLADVHDHMEYVLSQLDVIAGIGQNLGDYTFNMTSYEMNEVMRRLMLVTVIFLPLTLLTGYFGMNFTRMWTTTTPGHSDSIYWIIALPIEAIILPLFLGPDIKRLVHYMQKRILTKRAVESVSSA</sequence>
<evidence type="ECO:0000313" key="11">
    <source>
        <dbReference type="Proteomes" id="UP001218188"/>
    </source>
</evidence>
<gene>
    <name evidence="10" type="ORF">C8F04DRAFT_1107460</name>
</gene>
<accession>A0AAD6SV72</accession>
<evidence type="ECO:0000256" key="1">
    <source>
        <dbReference type="ARBA" id="ARBA00004651"/>
    </source>
</evidence>
<dbReference type="SUPFAM" id="SSF143865">
    <property type="entry name" value="CorA soluble domain-like"/>
    <property type="match status" value="1"/>
</dbReference>
<dbReference type="Pfam" id="PF01544">
    <property type="entry name" value="CorA"/>
    <property type="match status" value="1"/>
</dbReference>
<evidence type="ECO:0000256" key="9">
    <source>
        <dbReference type="SAM" id="Phobius"/>
    </source>
</evidence>
<feature type="region of interest" description="Disordered" evidence="8">
    <location>
        <begin position="1"/>
        <end position="67"/>
    </location>
</feature>
<keyword evidence="6 9" id="KW-1133">Transmembrane helix</keyword>
<dbReference type="Gene3D" id="1.20.58.340">
    <property type="entry name" value="Magnesium transport protein CorA, transmembrane region"/>
    <property type="match status" value="2"/>
</dbReference>
<dbReference type="PANTHER" id="PTHR46494:SF1">
    <property type="entry name" value="CORA FAMILY METAL ION TRANSPORTER (EUROFUNG)"/>
    <property type="match status" value="1"/>
</dbReference>